<evidence type="ECO:0000313" key="3">
    <source>
        <dbReference type="Proteomes" id="UP000003560"/>
    </source>
</evidence>
<organism evidence="2 3">
    <name type="scientific">Collinsella stercoris DSM 13279</name>
    <dbReference type="NCBI Taxonomy" id="445975"/>
    <lineage>
        <taxon>Bacteria</taxon>
        <taxon>Bacillati</taxon>
        <taxon>Actinomycetota</taxon>
        <taxon>Coriobacteriia</taxon>
        <taxon>Coriobacteriales</taxon>
        <taxon>Coriobacteriaceae</taxon>
        <taxon>Collinsella</taxon>
    </lineage>
</organism>
<name>B6G7M0_9ACTN</name>
<keyword evidence="1" id="KW-0472">Membrane</keyword>
<comment type="caution">
    <text evidence="2">The sequence shown here is derived from an EMBL/GenBank/DDBJ whole genome shotgun (WGS) entry which is preliminary data.</text>
</comment>
<gene>
    <name evidence="2" type="ORF">COLSTE_00059</name>
</gene>
<accession>B6G7M0</accession>
<feature type="transmembrane region" description="Helical" evidence="1">
    <location>
        <begin position="43"/>
        <end position="64"/>
    </location>
</feature>
<proteinExistence type="predicted"/>
<dbReference type="STRING" id="445975.COLSTE_00059"/>
<keyword evidence="1" id="KW-1133">Transmembrane helix</keyword>
<dbReference type="HOGENOM" id="CLU_2408175_0_0_11"/>
<protein>
    <submittedName>
        <fullName evidence="2">Uncharacterized protein</fullName>
    </submittedName>
</protein>
<reference evidence="2 3" key="1">
    <citation type="submission" date="2008-10" db="EMBL/GenBank/DDBJ databases">
        <title>Draft genome sequence of Collinsella stercoris (DSM 13279).</title>
        <authorList>
            <person name="Sudarsanam P."/>
            <person name="Ley R."/>
            <person name="Guruge J."/>
            <person name="Turnbaugh P.J."/>
            <person name="Mahowald M."/>
            <person name="Liep D."/>
            <person name="Gordon J."/>
        </authorList>
    </citation>
    <scope>NUCLEOTIDE SEQUENCE [LARGE SCALE GENOMIC DNA]</scope>
    <source>
        <strain evidence="2 3">DSM 13279</strain>
    </source>
</reference>
<evidence type="ECO:0000256" key="1">
    <source>
        <dbReference type="SAM" id="Phobius"/>
    </source>
</evidence>
<dbReference type="eggNOG" id="ENOG5030QKD">
    <property type="taxonomic scope" value="Bacteria"/>
</dbReference>
<keyword evidence="3" id="KW-1185">Reference proteome</keyword>
<dbReference type="AlphaFoldDB" id="B6G7M0"/>
<evidence type="ECO:0000313" key="2">
    <source>
        <dbReference type="EMBL" id="EEA91717.1"/>
    </source>
</evidence>
<dbReference type="Proteomes" id="UP000003560">
    <property type="component" value="Unassembled WGS sequence"/>
</dbReference>
<keyword evidence="1" id="KW-0812">Transmembrane</keyword>
<sequence length="92" mass="10028">MWRGRPIGARDFWGRRGGEHANGRADRAWRVARERTAQGTLEYALTVVALLAMVVACAAIWRAAVDGTFAGIVQQAASHLLDGDGFIDISLY</sequence>
<reference evidence="2 3" key="2">
    <citation type="submission" date="2008-10" db="EMBL/GenBank/DDBJ databases">
        <authorList>
            <person name="Fulton L."/>
            <person name="Clifton S."/>
            <person name="Fulton B."/>
            <person name="Xu J."/>
            <person name="Minx P."/>
            <person name="Pepin K.H."/>
            <person name="Johnson M."/>
            <person name="Thiruvilangam P."/>
            <person name="Bhonagiri V."/>
            <person name="Nash W.E."/>
            <person name="Mardis E.R."/>
            <person name="Wilson R.K."/>
        </authorList>
    </citation>
    <scope>NUCLEOTIDE SEQUENCE [LARGE SCALE GENOMIC DNA]</scope>
    <source>
        <strain evidence="2 3">DSM 13279</strain>
    </source>
</reference>
<dbReference type="EMBL" id="ABXJ01000006">
    <property type="protein sequence ID" value="EEA91717.1"/>
    <property type="molecule type" value="Genomic_DNA"/>
</dbReference>